<dbReference type="GO" id="GO:0032993">
    <property type="term" value="C:protein-DNA complex"/>
    <property type="evidence" value="ECO:0007669"/>
    <property type="project" value="TreeGrafter"/>
</dbReference>
<dbReference type="Proteomes" id="UP001139353">
    <property type="component" value="Unassembled WGS sequence"/>
</dbReference>
<proteinExistence type="predicted"/>
<reference evidence="5" key="1">
    <citation type="submission" date="2021-11" db="EMBL/GenBank/DDBJ databases">
        <title>BS-T2-15 a new species belonging to the Comamonadaceae family isolated from the soil of a French oak forest.</title>
        <authorList>
            <person name="Mieszkin S."/>
            <person name="Alain K."/>
        </authorList>
    </citation>
    <scope>NUCLEOTIDE SEQUENCE</scope>
    <source>
        <strain evidence="5">BS-T2-15</strain>
    </source>
</reference>
<keyword evidence="2" id="KW-0597">Phosphoprotein</keyword>
<accession>A0A9X1YL48</accession>
<feature type="domain" description="Response regulatory" evidence="3">
    <location>
        <begin position="7"/>
        <end position="119"/>
    </location>
</feature>
<evidence type="ECO:0000256" key="2">
    <source>
        <dbReference type="PROSITE-ProRule" id="PRU00169"/>
    </source>
</evidence>
<dbReference type="GO" id="GO:0000976">
    <property type="term" value="F:transcription cis-regulatory region binding"/>
    <property type="evidence" value="ECO:0007669"/>
    <property type="project" value="TreeGrafter"/>
</dbReference>
<organism evidence="5 6">
    <name type="scientific">Scleromatobacter humisilvae</name>
    <dbReference type="NCBI Taxonomy" id="2897159"/>
    <lineage>
        <taxon>Bacteria</taxon>
        <taxon>Pseudomonadati</taxon>
        <taxon>Pseudomonadota</taxon>
        <taxon>Betaproteobacteria</taxon>
        <taxon>Burkholderiales</taxon>
        <taxon>Sphaerotilaceae</taxon>
        <taxon>Scleromatobacter</taxon>
    </lineage>
</organism>
<dbReference type="PANTHER" id="PTHR48111">
    <property type="entry name" value="REGULATOR OF RPOS"/>
    <property type="match status" value="1"/>
</dbReference>
<evidence type="ECO:0000313" key="6">
    <source>
        <dbReference type="Proteomes" id="UP001139353"/>
    </source>
</evidence>
<evidence type="ECO:0000259" key="3">
    <source>
        <dbReference type="PROSITE" id="PS50110"/>
    </source>
</evidence>
<dbReference type="GO" id="GO:0006355">
    <property type="term" value="P:regulation of DNA-templated transcription"/>
    <property type="evidence" value="ECO:0007669"/>
    <property type="project" value="TreeGrafter"/>
</dbReference>
<dbReference type="PANTHER" id="PTHR48111:SF69">
    <property type="entry name" value="RESPONSE REGULATOR RECEIVER"/>
    <property type="match status" value="1"/>
</dbReference>
<dbReference type="InterPro" id="IPR011006">
    <property type="entry name" value="CheY-like_superfamily"/>
</dbReference>
<dbReference type="GO" id="GO:0005829">
    <property type="term" value="C:cytosol"/>
    <property type="evidence" value="ECO:0007669"/>
    <property type="project" value="TreeGrafter"/>
</dbReference>
<evidence type="ECO:0000313" key="5">
    <source>
        <dbReference type="EMBL" id="MCK9686743.1"/>
    </source>
</evidence>
<dbReference type="Pfam" id="PF00072">
    <property type="entry name" value="Response_reg"/>
    <property type="match status" value="1"/>
</dbReference>
<feature type="domain" description="HTH LytTR-type" evidence="4">
    <location>
        <begin position="156"/>
        <end position="263"/>
    </location>
</feature>
<dbReference type="Gene3D" id="3.40.50.2300">
    <property type="match status" value="1"/>
</dbReference>
<dbReference type="InterPro" id="IPR007492">
    <property type="entry name" value="LytTR_DNA-bd_dom"/>
</dbReference>
<keyword evidence="6" id="KW-1185">Reference proteome</keyword>
<dbReference type="PROSITE" id="PS50930">
    <property type="entry name" value="HTH_LYTTR"/>
    <property type="match status" value="1"/>
</dbReference>
<comment type="caution">
    <text evidence="5">The sequence shown here is derived from an EMBL/GenBank/DDBJ whole genome shotgun (WGS) entry which is preliminary data.</text>
</comment>
<evidence type="ECO:0000259" key="4">
    <source>
        <dbReference type="PROSITE" id="PS50930"/>
    </source>
</evidence>
<evidence type="ECO:0000256" key="1">
    <source>
        <dbReference type="ARBA" id="ARBA00023125"/>
    </source>
</evidence>
<dbReference type="InterPro" id="IPR001789">
    <property type="entry name" value="Sig_transdc_resp-reg_receiver"/>
</dbReference>
<gene>
    <name evidence="5" type="ORF">LPC04_13605</name>
</gene>
<sequence>MNRRRPTALIADDEPLLRDELAALLADAWPELEVVAHARNGREAVERHAELRPDICFLDVQMPGVSGIEAARQIGPGAHLVFVTAFDQYALSAFDHGVLDYLVKPVEPRRLAQTVARLRERVQGTLPALATEALLAQLADDLKRRDADAVPPLRWIRATVGHALRLIPVEDVDFISADDKYTVIAWRDDDGKAAEALIATPLKQLLPQLDPLQFAQVHRSHVVNWSAVSHVTRAPNETAQVHIKGRKDVLPVSRSYLHLFKQM</sequence>
<keyword evidence="1 5" id="KW-0238">DNA-binding</keyword>
<name>A0A9X1YL48_9BURK</name>
<feature type="modified residue" description="4-aspartylphosphate" evidence="2">
    <location>
        <position position="59"/>
    </location>
</feature>
<dbReference type="SMART" id="SM00850">
    <property type="entry name" value="LytTR"/>
    <property type="match status" value="1"/>
</dbReference>
<dbReference type="InterPro" id="IPR039420">
    <property type="entry name" value="WalR-like"/>
</dbReference>
<dbReference type="SMART" id="SM00448">
    <property type="entry name" value="REC"/>
    <property type="match status" value="1"/>
</dbReference>
<dbReference type="AlphaFoldDB" id="A0A9X1YL48"/>
<protein>
    <submittedName>
        <fullName evidence="5">LytTR family DNA-binding domain-containing protein</fullName>
    </submittedName>
</protein>
<dbReference type="RefSeq" id="WP_275682784.1">
    <property type="nucleotide sequence ID" value="NZ_JAJLJH010000003.1"/>
</dbReference>
<dbReference type="GO" id="GO:0000156">
    <property type="term" value="F:phosphorelay response regulator activity"/>
    <property type="evidence" value="ECO:0007669"/>
    <property type="project" value="TreeGrafter"/>
</dbReference>
<dbReference type="PROSITE" id="PS50110">
    <property type="entry name" value="RESPONSE_REGULATORY"/>
    <property type="match status" value="1"/>
</dbReference>
<dbReference type="SUPFAM" id="SSF52172">
    <property type="entry name" value="CheY-like"/>
    <property type="match status" value="1"/>
</dbReference>
<dbReference type="Pfam" id="PF04397">
    <property type="entry name" value="LytTR"/>
    <property type="match status" value="1"/>
</dbReference>
<dbReference type="Gene3D" id="2.40.50.1020">
    <property type="entry name" value="LytTr DNA-binding domain"/>
    <property type="match status" value="1"/>
</dbReference>
<dbReference type="EMBL" id="JAJLJH010000003">
    <property type="protein sequence ID" value="MCK9686743.1"/>
    <property type="molecule type" value="Genomic_DNA"/>
</dbReference>